<dbReference type="SMART" id="SM00448">
    <property type="entry name" value="REC"/>
    <property type="match status" value="1"/>
</dbReference>
<evidence type="ECO:0000313" key="4">
    <source>
        <dbReference type="EMBL" id="MFC3476770.1"/>
    </source>
</evidence>
<accession>A0ABD5NBX9</accession>
<evidence type="ECO:0000259" key="3">
    <source>
        <dbReference type="PROSITE" id="PS50110"/>
    </source>
</evidence>
<evidence type="ECO:0000313" key="5">
    <source>
        <dbReference type="Proteomes" id="UP001595660"/>
    </source>
</evidence>
<dbReference type="SUPFAM" id="SSF52172">
    <property type="entry name" value="CheY-like"/>
    <property type="match status" value="1"/>
</dbReference>
<dbReference type="Gene3D" id="3.30.450.20">
    <property type="entry name" value="PAS domain"/>
    <property type="match status" value="1"/>
</dbReference>
<dbReference type="PANTHER" id="PTHR44591">
    <property type="entry name" value="STRESS RESPONSE REGULATOR PROTEIN 1"/>
    <property type="match status" value="1"/>
</dbReference>
<dbReference type="GeneID" id="69117314"/>
<dbReference type="Pfam" id="PF08447">
    <property type="entry name" value="PAS_3"/>
    <property type="match status" value="1"/>
</dbReference>
<name>A0ABD5NBX9_9EURY</name>
<evidence type="ECO:0000256" key="2">
    <source>
        <dbReference type="PROSITE-ProRule" id="PRU00169"/>
    </source>
</evidence>
<dbReference type="InterPro" id="IPR050595">
    <property type="entry name" value="Bact_response_regulator"/>
</dbReference>
<dbReference type="Pfam" id="PF00072">
    <property type="entry name" value="Response_reg"/>
    <property type="match status" value="1"/>
</dbReference>
<dbReference type="InterPro" id="IPR035965">
    <property type="entry name" value="PAS-like_dom_sf"/>
</dbReference>
<comment type="caution">
    <text evidence="4">The sequence shown here is derived from an EMBL/GenBank/DDBJ whole genome shotgun (WGS) entry which is preliminary data.</text>
</comment>
<dbReference type="SUPFAM" id="SSF55785">
    <property type="entry name" value="PYP-like sensor domain (PAS domain)"/>
    <property type="match status" value="1"/>
</dbReference>
<feature type="domain" description="Response regulatory" evidence="3">
    <location>
        <begin position="17"/>
        <end position="133"/>
    </location>
</feature>
<dbReference type="InterPro" id="IPR001789">
    <property type="entry name" value="Sig_transdc_resp-reg_receiver"/>
</dbReference>
<dbReference type="PANTHER" id="PTHR44591:SF3">
    <property type="entry name" value="RESPONSE REGULATORY DOMAIN-CONTAINING PROTEIN"/>
    <property type="match status" value="1"/>
</dbReference>
<keyword evidence="1 2" id="KW-0597">Phosphoprotein</keyword>
<feature type="modified residue" description="4-aspartylphosphate" evidence="2">
    <location>
        <position position="68"/>
    </location>
</feature>
<dbReference type="RefSeq" id="WP_232572087.1">
    <property type="nucleotide sequence ID" value="NZ_CP089466.1"/>
</dbReference>
<gene>
    <name evidence="4" type="ORF">ACFOKC_03430</name>
</gene>
<sequence>MADVAVDFPVGTADETRVLAVDDDPRLVELTETYLETLDEDFEVVTEQTAADALDRLDRERVDCVVSDHDMPEGDGIELLEAVRERDADLPFVLFTSRGSEEVASDAISAGVTDYLQKGGAEQYELLANRIANVVQQSRRGRALEGRRRQLDTLVDTLPGMVYRASPEPPWLMPFAGGAVESLTGYAPTDFERGDVAFGDALIVDADAEAVTEAVFERVSAGAPFEVTYRIRTGDGALKRVWECGTPRFEGGDVVALEGFVMDLASVPDTSPEPAAIG</sequence>
<organism evidence="4 5">
    <name type="scientific">Halobacterium litoreum</name>
    <dbReference type="NCBI Taxonomy" id="2039234"/>
    <lineage>
        <taxon>Archaea</taxon>
        <taxon>Methanobacteriati</taxon>
        <taxon>Methanobacteriota</taxon>
        <taxon>Stenosarchaea group</taxon>
        <taxon>Halobacteria</taxon>
        <taxon>Halobacteriales</taxon>
        <taxon>Halobacteriaceae</taxon>
        <taxon>Halobacterium</taxon>
    </lineage>
</organism>
<keyword evidence="5" id="KW-1185">Reference proteome</keyword>
<proteinExistence type="predicted"/>
<dbReference type="EMBL" id="JBHRWN010000002">
    <property type="protein sequence ID" value="MFC3476770.1"/>
    <property type="molecule type" value="Genomic_DNA"/>
</dbReference>
<evidence type="ECO:0000256" key="1">
    <source>
        <dbReference type="ARBA" id="ARBA00022553"/>
    </source>
</evidence>
<dbReference type="AlphaFoldDB" id="A0ABD5NBX9"/>
<dbReference type="Proteomes" id="UP001595660">
    <property type="component" value="Unassembled WGS sequence"/>
</dbReference>
<dbReference type="InterPro" id="IPR011006">
    <property type="entry name" value="CheY-like_superfamily"/>
</dbReference>
<dbReference type="CDD" id="cd00156">
    <property type="entry name" value="REC"/>
    <property type="match status" value="1"/>
</dbReference>
<dbReference type="Gene3D" id="3.40.50.2300">
    <property type="match status" value="1"/>
</dbReference>
<dbReference type="InterPro" id="IPR013655">
    <property type="entry name" value="PAS_fold_3"/>
</dbReference>
<dbReference type="PROSITE" id="PS50110">
    <property type="entry name" value="RESPONSE_REGULATORY"/>
    <property type="match status" value="1"/>
</dbReference>
<protein>
    <submittedName>
        <fullName evidence="4">Response regulator</fullName>
    </submittedName>
</protein>
<reference evidence="4 5" key="1">
    <citation type="journal article" date="2019" name="Int. J. Syst. Evol. Microbiol.">
        <title>The Global Catalogue of Microorganisms (GCM) 10K type strain sequencing project: providing services to taxonomists for standard genome sequencing and annotation.</title>
        <authorList>
            <consortium name="The Broad Institute Genomics Platform"/>
            <consortium name="The Broad Institute Genome Sequencing Center for Infectious Disease"/>
            <person name="Wu L."/>
            <person name="Ma J."/>
        </authorList>
    </citation>
    <scope>NUCLEOTIDE SEQUENCE [LARGE SCALE GENOMIC DNA]</scope>
    <source>
        <strain evidence="4 5">CGMCC 1.12562</strain>
    </source>
</reference>